<feature type="transmembrane region" description="Helical" evidence="1">
    <location>
        <begin position="6"/>
        <end position="27"/>
    </location>
</feature>
<dbReference type="OrthoDB" id="9999647at2"/>
<feature type="transmembrane region" description="Helical" evidence="1">
    <location>
        <begin position="73"/>
        <end position="91"/>
    </location>
</feature>
<keyword evidence="1" id="KW-0812">Transmembrane</keyword>
<evidence type="ECO:0000256" key="1">
    <source>
        <dbReference type="SAM" id="Phobius"/>
    </source>
</evidence>
<dbReference type="HOGENOM" id="CLU_1977751_0_0_11"/>
<keyword evidence="3" id="KW-1185">Reference proteome</keyword>
<sequence>MKPVLIIEIVSALVALGALATLTIQAVRAKLKSGGDSVGLGRGHIAIGRVLLAASSVHGLAAMAYGSSARPEAYTLGWASLALFALSGACMHPSVKCRLNSPVTAHATLFAMGIVLFIMHAVAGRL</sequence>
<dbReference type="GeneID" id="62759803"/>
<comment type="caution">
    <text evidence="2">The sequence shown here is derived from an EMBL/GenBank/DDBJ whole genome shotgun (WGS) entry which is preliminary data.</text>
</comment>
<keyword evidence="1" id="KW-1133">Transmembrane helix</keyword>
<proteinExistence type="predicted"/>
<protein>
    <submittedName>
        <fullName evidence="2">Uncharacterized protein</fullName>
    </submittedName>
</protein>
<reference evidence="2 3" key="1">
    <citation type="submission" date="2011-06" db="EMBL/GenBank/DDBJ databases">
        <title>The Genome Sequence of Collinsella tanakaei YIT 12063.</title>
        <authorList>
            <consortium name="The Broad Institute Genome Sequencing Platform"/>
            <person name="Earl A."/>
            <person name="Ward D."/>
            <person name="Feldgarden M."/>
            <person name="Gevers D."/>
            <person name="Morotomi M."/>
            <person name="Young S.K."/>
            <person name="Zeng Q."/>
            <person name="Gargeya S."/>
            <person name="Fitzgerald M."/>
            <person name="Haas B."/>
            <person name="Abouelleil A."/>
            <person name="Alvarado L."/>
            <person name="Arachchi H.M."/>
            <person name="Berlin A."/>
            <person name="Brown A."/>
            <person name="Chapman S.B."/>
            <person name="Chen Z."/>
            <person name="Dunbar C."/>
            <person name="Freedman E."/>
            <person name="Gearin G."/>
            <person name="Gellesch M."/>
            <person name="Goldberg J."/>
            <person name="Griggs A."/>
            <person name="Gujja S."/>
            <person name="Heiman D."/>
            <person name="Howarth C."/>
            <person name="Larson L."/>
            <person name="Lui A."/>
            <person name="MacDonald P.J.P."/>
            <person name="Mehta T."/>
            <person name="Montmayeur A."/>
            <person name="Murphy C."/>
            <person name="Neiman D."/>
            <person name="Pearson M."/>
            <person name="Priest M."/>
            <person name="Roberts A."/>
            <person name="Saif S."/>
            <person name="Shea T."/>
            <person name="Shenoy N."/>
            <person name="Sisk P."/>
            <person name="Stolte C."/>
            <person name="Sykes S."/>
            <person name="Wortman J."/>
            <person name="Nusbaum C."/>
            <person name="Birren B."/>
        </authorList>
    </citation>
    <scope>NUCLEOTIDE SEQUENCE [LARGE SCALE GENOMIC DNA]</scope>
    <source>
        <strain evidence="2 3">YIT 12063</strain>
    </source>
</reference>
<dbReference type="EMBL" id="ADLS01000033">
    <property type="protein sequence ID" value="EGX68439.1"/>
    <property type="molecule type" value="Genomic_DNA"/>
</dbReference>
<keyword evidence="1" id="KW-0472">Membrane</keyword>
<accession>G1WLB6</accession>
<name>G1WLB6_9ACTN</name>
<evidence type="ECO:0000313" key="2">
    <source>
        <dbReference type="EMBL" id="EGX68439.1"/>
    </source>
</evidence>
<gene>
    <name evidence="2" type="ORF">HMPREF9452_02129</name>
</gene>
<feature type="transmembrane region" description="Helical" evidence="1">
    <location>
        <begin position="103"/>
        <end position="123"/>
    </location>
</feature>
<organism evidence="2 3">
    <name type="scientific">Collinsella tanakaei YIT 12063</name>
    <dbReference type="NCBI Taxonomy" id="742742"/>
    <lineage>
        <taxon>Bacteria</taxon>
        <taxon>Bacillati</taxon>
        <taxon>Actinomycetota</taxon>
        <taxon>Coriobacteriia</taxon>
        <taxon>Coriobacteriales</taxon>
        <taxon>Coriobacteriaceae</taxon>
        <taxon>Collinsella</taxon>
    </lineage>
</organism>
<evidence type="ECO:0000313" key="3">
    <source>
        <dbReference type="Proteomes" id="UP000004830"/>
    </source>
</evidence>
<dbReference type="Proteomes" id="UP000004830">
    <property type="component" value="Unassembled WGS sequence"/>
</dbReference>
<dbReference type="RefSeq" id="WP_009142152.1">
    <property type="nucleotide sequence ID" value="NZ_JH126475.1"/>
</dbReference>
<feature type="transmembrane region" description="Helical" evidence="1">
    <location>
        <begin position="47"/>
        <end position="67"/>
    </location>
</feature>
<dbReference type="PATRIC" id="fig|742742.3.peg.2107"/>
<dbReference type="AlphaFoldDB" id="G1WLB6"/>
<dbReference type="eggNOG" id="ENOG5032DPC">
    <property type="taxonomic scope" value="Bacteria"/>
</dbReference>